<keyword evidence="1" id="KW-0472">Membrane</keyword>
<evidence type="ECO:0000313" key="2">
    <source>
        <dbReference type="EMBL" id="MFC0626666.1"/>
    </source>
</evidence>
<name>A0ABV6QPU5_9ACTN</name>
<accession>A0ABV6QPU5</accession>
<keyword evidence="1" id="KW-0812">Transmembrane</keyword>
<dbReference type="RefSeq" id="WP_380050545.1">
    <property type="nucleotide sequence ID" value="NZ_JBHLTC010000028.1"/>
</dbReference>
<comment type="caution">
    <text evidence="2">The sequence shown here is derived from an EMBL/GenBank/DDBJ whole genome shotgun (WGS) entry which is preliminary data.</text>
</comment>
<sequence>MNRLLTDPRLRVGLCAVILVVVALLGFVAGPPAAKTGTGGAALNGKAVVSRATVACPVLGPGGKVQSVVTAVSPLLPDGTPMPAGKQTALTLSDLDPDSGRVYTSVRERGQLGELKRTDNGEIVSVRANGPLAAGAAATVTARADEGANRGLASSPCVAPTSDFWFVGVSSQAGRRGVLTLTNLDEEPASVDVYVHGAEGEVEVPEAKGVVVPARDSTDVYLSTVLPNSRDLALHVQVGAGRVAATFRDNAQGKTGPAGVDWIPAAGTPTKQVVVPAIAPGKGLRVLTVINPGDVQATATLTLHGPNGRFKPARKETLDIPAKATRVVRLDDALKGDGGGVSITSDQPLAASARMIDAKQTDFAATASALPLTGPAYLALPAHPEPLLLMLTAPDKGGAVLVEVRDSAGTVVQTRELDIAEGATSMVALKPLTRSSYLTVTPRKGDLVAGVALAPPLKTIPPVSKVTAWTLATSLVFRAQLGAAPNVQSALR</sequence>
<dbReference type="InterPro" id="IPR043777">
    <property type="entry name" value="DUF5719"/>
</dbReference>
<gene>
    <name evidence="2" type="ORF">ACFFGN_21480</name>
</gene>
<dbReference type="Pfam" id="PF18986">
    <property type="entry name" value="DUF5719"/>
    <property type="match status" value="1"/>
</dbReference>
<keyword evidence="3" id="KW-1185">Reference proteome</keyword>
<evidence type="ECO:0000256" key="1">
    <source>
        <dbReference type="SAM" id="Phobius"/>
    </source>
</evidence>
<feature type="transmembrane region" description="Helical" evidence="1">
    <location>
        <begin position="12"/>
        <end position="30"/>
    </location>
</feature>
<organism evidence="2 3">
    <name type="scientific">Kribbella deserti</name>
    <dbReference type="NCBI Taxonomy" id="1926257"/>
    <lineage>
        <taxon>Bacteria</taxon>
        <taxon>Bacillati</taxon>
        <taxon>Actinomycetota</taxon>
        <taxon>Actinomycetes</taxon>
        <taxon>Propionibacteriales</taxon>
        <taxon>Kribbellaceae</taxon>
        <taxon>Kribbella</taxon>
    </lineage>
</organism>
<proteinExistence type="predicted"/>
<reference evidence="2 3" key="1">
    <citation type="submission" date="2024-09" db="EMBL/GenBank/DDBJ databases">
        <authorList>
            <person name="Sun Q."/>
            <person name="Mori K."/>
        </authorList>
    </citation>
    <scope>NUCLEOTIDE SEQUENCE [LARGE SCALE GENOMIC DNA]</scope>
    <source>
        <strain evidence="2 3">CGMCC 1.15906</strain>
    </source>
</reference>
<evidence type="ECO:0000313" key="3">
    <source>
        <dbReference type="Proteomes" id="UP001589890"/>
    </source>
</evidence>
<dbReference type="EMBL" id="JBHLTC010000028">
    <property type="protein sequence ID" value="MFC0626666.1"/>
    <property type="molecule type" value="Genomic_DNA"/>
</dbReference>
<keyword evidence="1" id="KW-1133">Transmembrane helix</keyword>
<protein>
    <submittedName>
        <fullName evidence="2">DUF5719 family protein</fullName>
    </submittedName>
</protein>
<dbReference type="Proteomes" id="UP001589890">
    <property type="component" value="Unassembled WGS sequence"/>
</dbReference>